<dbReference type="RefSeq" id="WP_245951578.1">
    <property type="nucleotide sequence ID" value="NZ_CBCSGC010000008.1"/>
</dbReference>
<sequence>MHIASPSPTPVPMGTSAQLMAASPTPPPTLPASGFIRQRLLLQCIPFSKSTLWRRVKAGAFPAPLRLSEGITAWRAEEVHRWIAERG</sequence>
<dbReference type="InterPro" id="IPR010260">
    <property type="entry name" value="AlpA"/>
</dbReference>
<dbReference type="AlphaFoldDB" id="A0A328Z120"/>
<proteinExistence type="predicted"/>
<gene>
    <name evidence="2" type="ORF">AX018_103245</name>
</gene>
<feature type="region of interest" description="Disordered" evidence="1">
    <location>
        <begin position="1"/>
        <end position="27"/>
    </location>
</feature>
<dbReference type="Proteomes" id="UP000248856">
    <property type="component" value="Unassembled WGS sequence"/>
</dbReference>
<evidence type="ECO:0000313" key="3">
    <source>
        <dbReference type="Proteomes" id="UP000248856"/>
    </source>
</evidence>
<dbReference type="Gene3D" id="1.10.238.160">
    <property type="match status" value="1"/>
</dbReference>
<evidence type="ECO:0000256" key="1">
    <source>
        <dbReference type="SAM" id="MobiDB-lite"/>
    </source>
</evidence>
<name>A0A328Z120_9BURK</name>
<protein>
    <submittedName>
        <fullName evidence="2">AlpA family transcriptional regulator</fullName>
    </submittedName>
</protein>
<accession>A0A328Z120</accession>
<dbReference type="EMBL" id="QLTA01000032">
    <property type="protein sequence ID" value="RAR78182.1"/>
    <property type="molecule type" value="Genomic_DNA"/>
</dbReference>
<comment type="caution">
    <text evidence="2">The sequence shown here is derived from an EMBL/GenBank/DDBJ whole genome shotgun (WGS) entry which is preliminary data.</text>
</comment>
<reference evidence="2 3" key="1">
    <citation type="submission" date="2018-06" db="EMBL/GenBank/DDBJ databases">
        <title>Genomic Encyclopedia of Archaeal and Bacterial Type Strains, Phase II (KMG-II): from individual species to whole genera.</title>
        <authorList>
            <person name="Goeker M."/>
        </authorList>
    </citation>
    <scope>NUCLEOTIDE SEQUENCE [LARGE SCALE GENOMIC DNA]</scope>
    <source>
        <strain evidence="2 3">CFPB 3232</strain>
    </source>
</reference>
<organism evidence="2 3">
    <name type="scientific">Paracidovorax anthurii</name>
    <dbReference type="NCBI Taxonomy" id="78229"/>
    <lineage>
        <taxon>Bacteria</taxon>
        <taxon>Pseudomonadati</taxon>
        <taxon>Pseudomonadota</taxon>
        <taxon>Betaproteobacteria</taxon>
        <taxon>Burkholderiales</taxon>
        <taxon>Comamonadaceae</taxon>
        <taxon>Paracidovorax</taxon>
    </lineage>
</organism>
<dbReference type="Pfam" id="PF05930">
    <property type="entry name" value="Phage_AlpA"/>
    <property type="match status" value="1"/>
</dbReference>
<evidence type="ECO:0000313" key="2">
    <source>
        <dbReference type="EMBL" id="RAR78182.1"/>
    </source>
</evidence>
<keyword evidence="3" id="KW-1185">Reference proteome</keyword>